<dbReference type="InterPro" id="IPR010917">
    <property type="entry name" value="TonB_rcpt_CS"/>
</dbReference>
<evidence type="ECO:0000256" key="1">
    <source>
        <dbReference type="ARBA" id="ARBA00004571"/>
    </source>
</evidence>
<comment type="similarity">
    <text evidence="2">Belongs to the TonB-dependent receptor family. Hemoglobin/haptoglobin binding protein subfamily.</text>
</comment>
<evidence type="ECO:0000259" key="17">
    <source>
        <dbReference type="Pfam" id="PF07715"/>
    </source>
</evidence>
<dbReference type="PANTHER" id="PTHR30069:SF29">
    <property type="entry name" value="HEMOGLOBIN AND HEMOGLOBIN-HAPTOGLOBIN-BINDING PROTEIN 1-RELATED"/>
    <property type="match status" value="1"/>
</dbReference>
<evidence type="ECO:0000256" key="10">
    <source>
        <dbReference type="ARBA" id="ARBA00023170"/>
    </source>
</evidence>
<dbReference type="AlphaFoldDB" id="A0A379B7A4"/>
<evidence type="ECO:0000256" key="4">
    <source>
        <dbReference type="ARBA" id="ARBA00022452"/>
    </source>
</evidence>
<evidence type="ECO:0000256" key="7">
    <source>
        <dbReference type="ARBA" id="ARBA00022737"/>
    </source>
</evidence>
<feature type="short sequence motif" description="TonB C-terminal box" evidence="13">
    <location>
        <begin position="799"/>
        <end position="816"/>
    </location>
</feature>
<evidence type="ECO:0000256" key="15">
    <source>
        <dbReference type="SAM" id="SignalP"/>
    </source>
</evidence>
<dbReference type="GO" id="GO:0015344">
    <property type="term" value="F:siderophore uptake transmembrane transporter activity"/>
    <property type="evidence" value="ECO:0007669"/>
    <property type="project" value="TreeGrafter"/>
</dbReference>
<dbReference type="GO" id="GO:0009279">
    <property type="term" value="C:cell outer membrane"/>
    <property type="evidence" value="ECO:0007669"/>
    <property type="project" value="UniProtKB-SubCell"/>
</dbReference>
<gene>
    <name evidence="18" type="primary">tbpA_2</name>
    <name evidence="18" type="ORF">NCTC10699_01810</name>
</gene>
<dbReference type="Pfam" id="PF07715">
    <property type="entry name" value="Plug"/>
    <property type="match status" value="1"/>
</dbReference>
<dbReference type="InterPro" id="IPR036942">
    <property type="entry name" value="Beta-barrel_TonB_sf"/>
</dbReference>
<dbReference type="PROSITE" id="PS52016">
    <property type="entry name" value="TONB_DEPENDENT_REC_3"/>
    <property type="match status" value="1"/>
</dbReference>
<dbReference type="InterPro" id="IPR037066">
    <property type="entry name" value="Plug_dom_sf"/>
</dbReference>
<keyword evidence="3 12" id="KW-0813">Transport</keyword>
<evidence type="ECO:0000256" key="5">
    <source>
        <dbReference type="ARBA" id="ARBA00022692"/>
    </source>
</evidence>
<feature type="domain" description="TonB-dependent receptor-like beta-barrel" evidence="16">
    <location>
        <begin position="267"/>
        <end position="768"/>
    </location>
</feature>
<evidence type="ECO:0000256" key="12">
    <source>
        <dbReference type="PROSITE-ProRule" id="PRU01360"/>
    </source>
</evidence>
<dbReference type="PROSITE" id="PS01156">
    <property type="entry name" value="TONB_DEPENDENT_REC_2"/>
    <property type="match status" value="1"/>
</dbReference>
<dbReference type="Pfam" id="PF00593">
    <property type="entry name" value="TonB_dep_Rec_b-barrel"/>
    <property type="match status" value="1"/>
</dbReference>
<feature type="domain" description="TonB-dependent receptor plug" evidence="17">
    <location>
        <begin position="49"/>
        <end position="158"/>
    </location>
</feature>
<evidence type="ECO:0000256" key="8">
    <source>
        <dbReference type="ARBA" id="ARBA00023077"/>
    </source>
</evidence>
<evidence type="ECO:0000256" key="9">
    <source>
        <dbReference type="ARBA" id="ARBA00023136"/>
    </source>
</evidence>
<keyword evidence="5 12" id="KW-0812">Transmembrane</keyword>
<dbReference type="SUPFAM" id="SSF56935">
    <property type="entry name" value="Porins"/>
    <property type="match status" value="1"/>
</dbReference>
<dbReference type="EMBL" id="UGSS01000002">
    <property type="protein sequence ID" value="SUB34159.1"/>
    <property type="molecule type" value="Genomic_DNA"/>
</dbReference>
<dbReference type="InterPro" id="IPR010949">
    <property type="entry name" value="TonB_Hb/transfer/lactofer_rcpt"/>
</dbReference>
<evidence type="ECO:0000256" key="6">
    <source>
        <dbReference type="ARBA" id="ARBA00022729"/>
    </source>
</evidence>
<name>A0A379B7A4_9PAST</name>
<evidence type="ECO:0000313" key="18">
    <source>
        <dbReference type="EMBL" id="SUB34159.1"/>
    </source>
</evidence>
<dbReference type="GO" id="GO:0044718">
    <property type="term" value="P:siderophore transmembrane transport"/>
    <property type="evidence" value="ECO:0007669"/>
    <property type="project" value="TreeGrafter"/>
</dbReference>
<keyword evidence="19" id="KW-1185">Reference proteome</keyword>
<dbReference type="PANTHER" id="PTHR30069">
    <property type="entry name" value="TONB-DEPENDENT OUTER MEMBRANE RECEPTOR"/>
    <property type="match status" value="1"/>
</dbReference>
<dbReference type="Gene3D" id="2.40.170.20">
    <property type="entry name" value="TonB-dependent receptor, beta-barrel domain"/>
    <property type="match status" value="1"/>
</dbReference>
<feature type="chain" id="PRO_5016615974" evidence="15">
    <location>
        <begin position="25"/>
        <end position="816"/>
    </location>
</feature>
<comment type="subcellular location">
    <subcellularLocation>
        <location evidence="1 12">Cell outer membrane</location>
        <topology evidence="1 12">Multi-pass membrane protein</topology>
    </subcellularLocation>
</comment>
<keyword evidence="6 15" id="KW-0732">Signal</keyword>
<evidence type="ECO:0000259" key="16">
    <source>
        <dbReference type="Pfam" id="PF00593"/>
    </source>
</evidence>
<evidence type="ECO:0000256" key="13">
    <source>
        <dbReference type="PROSITE-ProRule" id="PRU10144"/>
    </source>
</evidence>
<dbReference type="InterPro" id="IPR012910">
    <property type="entry name" value="Plug_dom"/>
</dbReference>
<sequence>MLNFFSLKRHSCYLFLSFSTFPLALSTSYAKEPDFLTLETINVETNNVSTKNTQVNSDYIRRGLVWDERDLIRNQTGITVTEGGRAGTNGYTMRGVDSDRVQISIDNVSAIESYMPRFYYIKGFYNGNRNSTEIENLAAIDFTKGANSLSGGSGALGGSVVMRTKNPQDLILPGNSVGLYSKSGYASKNNEFRQVLGLGVIHQGLEALIQLTRRKAKETKNYYSKKIDDIEHCGVIPDPNNEVMSLDLRIAYPNACGRGRLLPDNLDYNSTSWLAKLGYRFNSTHFILGFYEDLHQDRNIEEKSFYAANRQKVSDTTPYRRYGLIYEYTPENTWVHRLGLQFTHQEVSQKANSFQYGTSIKTNYNPTPDWNLITDTRAYEFQQTRSQLDTELKTTELKILSTTHSLTLGTGFHTGKLINRNVEHKYNAYSKQTTTKEFTIQQPVKTQLIYGYIKDSIIINDKFGISTGIRVDQYRYKPQLSDLKYENTKEDERIAVAPKKKFSSFNYSFDLNYFINDDTTLSYSISSGFKAPKVEEMYFDMRGRSNINYTQNPDLKPEKAQTHELTFNTEKERYALNISLFYTQYRNFIDLGYQPLVTTRSRTNWLTGDTYEEYVLDGINYQQINIENAYVKGIDFNIRANGELFGLPETFYTTLKATYTQGHKNDGTSLLAIQPFSAILGLGYQSSDDKWNLLFTGRYVAKKRAKDAMDISVANSLKLDVDKQTGKILGEEVAKPHKYLSRSYFVFDFTAQYRVNHHFTINAGIFNLLNRKYSTWDDLRQVKYNGAKGDTWDSGEGIERYTAPGRNFALSVEARF</sequence>
<evidence type="ECO:0000313" key="19">
    <source>
        <dbReference type="Proteomes" id="UP000254280"/>
    </source>
</evidence>
<protein>
    <submittedName>
        <fullName evidence="18">Transferrin binding protein A</fullName>
    </submittedName>
</protein>
<keyword evidence="7" id="KW-0677">Repeat</keyword>
<organism evidence="18 19">
    <name type="scientific">[Pasteurella] mairii</name>
    <dbReference type="NCBI Taxonomy" id="757"/>
    <lineage>
        <taxon>Bacteria</taxon>
        <taxon>Pseudomonadati</taxon>
        <taxon>Pseudomonadota</taxon>
        <taxon>Gammaproteobacteria</taxon>
        <taxon>Pasteurellales</taxon>
        <taxon>Pasteurellaceae</taxon>
    </lineage>
</organism>
<keyword evidence="9 12" id="KW-0472">Membrane</keyword>
<dbReference type="Proteomes" id="UP000254280">
    <property type="component" value="Unassembled WGS sequence"/>
</dbReference>
<evidence type="ECO:0000256" key="3">
    <source>
        <dbReference type="ARBA" id="ARBA00022448"/>
    </source>
</evidence>
<keyword evidence="4 12" id="KW-1134">Transmembrane beta strand</keyword>
<keyword evidence="10" id="KW-0675">Receptor</keyword>
<dbReference type="InterPro" id="IPR000531">
    <property type="entry name" value="Beta-barrel_TonB"/>
</dbReference>
<keyword evidence="11 12" id="KW-0998">Cell outer membrane</keyword>
<proteinExistence type="inferred from homology"/>
<reference evidence="18 19" key="1">
    <citation type="submission" date="2018-06" db="EMBL/GenBank/DDBJ databases">
        <authorList>
            <consortium name="Pathogen Informatics"/>
            <person name="Doyle S."/>
        </authorList>
    </citation>
    <scope>NUCLEOTIDE SEQUENCE [LARGE SCALE GENOMIC DNA]</scope>
    <source>
        <strain evidence="18 19">NCTC10699</strain>
    </source>
</reference>
<feature type="signal peptide" evidence="15">
    <location>
        <begin position="1"/>
        <end position="24"/>
    </location>
</feature>
<dbReference type="NCBIfam" id="TIGR01786">
    <property type="entry name" value="TonB-hemlactrns"/>
    <property type="match status" value="1"/>
</dbReference>
<keyword evidence="8 14" id="KW-0798">TonB box</keyword>
<accession>A0A379B7A4</accession>
<dbReference type="Gene3D" id="2.170.130.10">
    <property type="entry name" value="TonB-dependent receptor, plug domain"/>
    <property type="match status" value="1"/>
</dbReference>
<dbReference type="OrthoDB" id="9764669at2"/>
<evidence type="ECO:0000256" key="14">
    <source>
        <dbReference type="RuleBase" id="RU003357"/>
    </source>
</evidence>
<evidence type="ECO:0000256" key="2">
    <source>
        <dbReference type="ARBA" id="ARBA00008143"/>
    </source>
</evidence>
<evidence type="ECO:0000256" key="11">
    <source>
        <dbReference type="ARBA" id="ARBA00023237"/>
    </source>
</evidence>
<dbReference type="InterPro" id="IPR039426">
    <property type="entry name" value="TonB-dep_rcpt-like"/>
</dbReference>